<proteinExistence type="predicted"/>
<dbReference type="EMBL" id="JAMTCP010000073">
    <property type="protein sequence ID" value="MCP2262504.1"/>
    <property type="molecule type" value="Genomic_DNA"/>
</dbReference>
<dbReference type="RefSeq" id="WP_253674694.1">
    <property type="nucleotide sequence ID" value="NZ_JAMTCP010000073.1"/>
</dbReference>
<organism evidence="2 3">
    <name type="scientific">Streptoalloteichus tenebrarius (strain ATCC 17920 / DSM 40477 / JCM 4838 / CBS 697.72 / NBRC 16177 / NCIMB 11028 / NRRL B-12390 / A12253. 1 / ISP 5477)</name>
    <name type="common">Streptomyces tenebrarius</name>
    <dbReference type="NCBI Taxonomy" id="1933"/>
    <lineage>
        <taxon>Bacteria</taxon>
        <taxon>Bacillati</taxon>
        <taxon>Actinomycetota</taxon>
        <taxon>Actinomycetes</taxon>
        <taxon>Pseudonocardiales</taxon>
        <taxon>Pseudonocardiaceae</taxon>
        <taxon>Streptoalloteichus</taxon>
    </lineage>
</organism>
<dbReference type="Proteomes" id="UP001205311">
    <property type="component" value="Unassembled WGS sequence"/>
</dbReference>
<dbReference type="InterPro" id="IPR046366">
    <property type="entry name" value="MPAB"/>
</dbReference>
<comment type="caution">
    <text evidence="2">The sequence shown here is derived from an EMBL/GenBank/DDBJ whole genome shotgun (WGS) entry which is preliminary data.</text>
</comment>
<name>A0ABT1I417_STRSD</name>
<dbReference type="Pfam" id="PF09995">
    <property type="entry name" value="MPAB_Lcp_cat"/>
    <property type="match status" value="1"/>
</dbReference>
<dbReference type="PANTHER" id="PTHR36124">
    <property type="match status" value="1"/>
</dbReference>
<evidence type="ECO:0000313" key="2">
    <source>
        <dbReference type="EMBL" id="MCP2262504.1"/>
    </source>
</evidence>
<dbReference type="PANTHER" id="PTHR36124:SF1">
    <property type="entry name" value="ER-BOUND OXYGENASE MPAB_MPAB'_RUBBER OXYGENASE CATALYTIC DOMAIN-CONTAINING PROTEIN"/>
    <property type="match status" value="1"/>
</dbReference>
<feature type="domain" description="ER-bound oxygenase mpaB/mpaB'/Rubber oxygenase catalytic" evidence="1">
    <location>
        <begin position="75"/>
        <end position="262"/>
    </location>
</feature>
<reference evidence="2 3" key="1">
    <citation type="submission" date="2022-06" db="EMBL/GenBank/DDBJ databases">
        <title>Genomic Encyclopedia of Archaeal and Bacterial Type Strains, Phase II (KMG-II): from individual species to whole genera.</title>
        <authorList>
            <person name="Goeker M."/>
        </authorList>
    </citation>
    <scope>NUCLEOTIDE SEQUENCE [LARGE SCALE GENOMIC DNA]</scope>
    <source>
        <strain evidence="2 3">DSM 40477</strain>
    </source>
</reference>
<keyword evidence="3" id="KW-1185">Reference proteome</keyword>
<gene>
    <name evidence="2" type="ORF">LX15_006243</name>
</gene>
<evidence type="ECO:0000259" key="1">
    <source>
        <dbReference type="Pfam" id="PF09995"/>
    </source>
</evidence>
<accession>A0ABT1I417</accession>
<protein>
    <recommendedName>
        <fullName evidence="1">ER-bound oxygenase mpaB/mpaB'/Rubber oxygenase catalytic domain-containing protein</fullName>
    </recommendedName>
</protein>
<sequence length="318" mass="37223">MGETGVGQVVPRGVGGGRWDRPPSGRYGWLRRILELDPERDHQEILRISSGFEFPWDYRKALEFALFRTYCVPSVSALLDATGEFARRPQKRYDDTALLMAELVEHGYDSERGRQALRVVNRMHGRYVISDDDMRYVLSTFVYEPVRWLERFGWRSLTGHERLAAYHFYREVGHRMGIRDIPGSYADFERFNVEYEREHFRHSESNRHIGQYTVDLFASWFPRPLRPLARRAVVAALDQPVLDAFGFDPAPAWLRRLVPAALRARSAVVRHLPPRRTSRMAHDRRNRTYPGYPRGYRVSDLGAPEPDGIDPRWLARRR</sequence>
<evidence type="ECO:0000313" key="3">
    <source>
        <dbReference type="Proteomes" id="UP001205311"/>
    </source>
</evidence>
<dbReference type="InterPro" id="IPR018713">
    <property type="entry name" value="MPAB/Lcp_cat_dom"/>
</dbReference>